<evidence type="ECO:0000313" key="2">
    <source>
        <dbReference type="Proteomes" id="UP000055048"/>
    </source>
</evidence>
<dbReference type="Proteomes" id="UP000055048">
    <property type="component" value="Unassembled WGS sequence"/>
</dbReference>
<sequence>MESSSHVRNLISIVVNPQKPVADFCVKITRPPTLAHSYGKTFEAREYA</sequence>
<name>A0A0V0TA23_9BILA</name>
<comment type="caution">
    <text evidence="1">The sequence shown here is derived from an EMBL/GenBank/DDBJ whole genome shotgun (WGS) entry which is preliminary data.</text>
</comment>
<keyword evidence="2" id="KW-1185">Reference proteome</keyword>
<reference evidence="1 2" key="1">
    <citation type="submission" date="2015-01" db="EMBL/GenBank/DDBJ databases">
        <title>Evolution of Trichinella species and genotypes.</title>
        <authorList>
            <person name="Korhonen P.K."/>
            <person name="Edoardo P."/>
            <person name="Giuseppe L.R."/>
            <person name="Gasser R.B."/>
        </authorList>
    </citation>
    <scope>NUCLEOTIDE SEQUENCE [LARGE SCALE GENOMIC DNA]</scope>
    <source>
        <strain evidence="1">ISS417</strain>
    </source>
</reference>
<proteinExistence type="predicted"/>
<organism evidence="1 2">
    <name type="scientific">Trichinella murrelli</name>
    <dbReference type="NCBI Taxonomy" id="144512"/>
    <lineage>
        <taxon>Eukaryota</taxon>
        <taxon>Metazoa</taxon>
        <taxon>Ecdysozoa</taxon>
        <taxon>Nematoda</taxon>
        <taxon>Enoplea</taxon>
        <taxon>Dorylaimia</taxon>
        <taxon>Trichinellida</taxon>
        <taxon>Trichinellidae</taxon>
        <taxon>Trichinella</taxon>
    </lineage>
</organism>
<dbReference type="AlphaFoldDB" id="A0A0V0TA23"/>
<evidence type="ECO:0000313" key="1">
    <source>
        <dbReference type="EMBL" id="KRX35886.1"/>
    </source>
</evidence>
<gene>
    <name evidence="1" type="ORF">T05_15031</name>
</gene>
<protein>
    <submittedName>
        <fullName evidence="1">Uncharacterized protein</fullName>
    </submittedName>
</protein>
<dbReference type="EMBL" id="JYDJ01000402">
    <property type="protein sequence ID" value="KRX35886.1"/>
    <property type="molecule type" value="Genomic_DNA"/>
</dbReference>
<accession>A0A0V0TA23</accession>